<evidence type="ECO:0000256" key="3">
    <source>
        <dbReference type="SAM" id="SignalP"/>
    </source>
</evidence>
<evidence type="ECO:0000256" key="2">
    <source>
        <dbReference type="SAM" id="MobiDB-lite"/>
    </source>
</evidence>
<proteinExistence type="inferred from homology"/>
<dbReference type="InterPro" id="IPR029962">
    <property type="entry name" value="TBL"/>
</dbReference>
<evidence type="ECO:0000313" key="5">
    <source>
        <dbReference type="EMBL" id="CAL5218783.1"/>
    </source>
</evidence>
<sequence length="421" mass="47456">MTASFHLILLLLISTTADREHFTSHGGPIQGRSSADHHLRAHHSSRITGSSHADAGSTFAKEGATEHTSISDDQKPKCWSDEASSRQYPMLTGTWKDSTEEGFEGFYDATEECPSYGHDFDCRRPYTGTPAGRVEEEFRKVFQPDQCSLESLDPVHFDAALAGRRLIMFGDSIMRIQWLSLACLLRSQSVEETGVGVSWYKTDLPQGEYQSSWGGEGTKEVVKQFAGQFTLKSGGQVIVRDMGVFNDTLMAELLDELGQLREMDVVLVNWGAWYPRFTWGYSEAPWTAWQEHMTQLFKDFLIPAPAKIIWKEYAPQHHEGVLGINFKVADKLPGGPWQTDCRPASVGESWYNDWVAEYLRACEGDACKHIQVLPIFNMSLLRHNSHFGSFGHGTADGHADCLHWCHNVADWWNVLLYNMLV</sequence>
<dbReference type="Proteomes" id="UP001497392">
    <property type="component" value="Unassembled WGS sequence"/>
</dbReference>
<reference evidence="5 6" key="1">
    <citation type="submission" date="2024-06" db="EMBL/GenBank/DDBJ databases">
        <authorList>
            <person name="Kraege A."/>
            <person name="Thomma B."/>
        </authorList>
    </citation>
    <scope>NUCLEOTIDE SEQUENCE [LARGE SCALE GENOMIC DNA]</scope>
</reference>
<name>A0ABP1FFW0_9CHLO</name>
<organism evidence="5 6">
    <name type="scientific">Coccomyxa viridis</name>
    <dbReference type="NCBI Taxonomy" id="1274662"/>
    <lineage>
        <taxon>Eukaryota</taxon>
        <taxon>Viridiplantae</taxon>
        <taxon>Chlorophyta</taxon>
        <taxon>core chlorophytes</taxon>
        <taxon>Trebouxiophyceae</taxon>
        <taxon>Trebouxiophyceae incertae sedis</taxon>
        <taxon>Coccomyxaceae</taxon>
        <taxon>Coccomyxa</taxon>
    </lineage>
</organism>
<evidence type="ECO:0000313" key="6">
    <source>
        <dbReference type="Proteomes" id="UP001497392"/>
    </source>
</evidence>
<evidence type="ECO:0000256" key="1">
    <source>
        <dbReference type="ARBA" id="ARBA00007727"/>
    </source>
</evidence>
<dbReference type="InterPro" id="IPR026057">
    <property type="entry name" value="TBL_C"/>
</dbReference>
<feature type="region of interest" description="Disordered" evidence="2">
    <location>
        <begin position="21"/>
        <end position="84"/>
    </location>
</feature>
<evidence type="ECO:0000259" key="4">
    <source>
        <dbReference type="Pfam" id="PF13839"/>
    </source>
</evidence>
<feature type="chain" id="PRO_5045706271" evidence="3">
    <location>
        <begin position="18"/>
        <end position="421"/>
    </location>
</feature>
<dbReference type="EMBL" id="CAXHTA020000001">
    <property type="protein sequence ID" value="CAL5218783.1"/>
    <property type="molecule type" value="Genomic_DNA"/>
</dbReference>
<feature type="signal peptide" evidence="3">
    <location>
        <begin position="1"/>
        <end position="17"/>
    </location>
</feature>
<comment type="similarity">
    <text evidence="1">Belongs to the PC-esterase family. TBL subfamily.</text>
</comment>
<feature type="compositionally biased region" description="Basic and acidic residues" evidence="2">
    <location>
        <begin position="63"/>
        <end position="84"/>
    </location>
</feature>
<feature type="domain" description="Trichome birefringence-like C-terminal" evidence="4">
    <location>
        <begin position="151"/>
        <end position="419"/>
    </location>
</feature>
<keyword evidence="3" id="KW-0732">Signal</keyword>
<dbReference type="Pfam" id="PF13839">
    <property type="entry name" value="PC-Esterase"/>
    <property type="match status" value="1"/>
</dbReference>
<accession>A0ABP1FFW0</accession>
<comment type="caution">
    <text evidence="5">The sequence shown here is derived from an EMBL/GenBank/DDBJ whole genome shotgun (WGS) entry which is preliminary data.</text>
</comment>
<gene>
    <name evidence="5" type="primary">g504</name>
    <name evidence="5" type="ORF">VP750_LOCUS442</name>
</gene>
<keyword evidence="6" id="KW-1185">Reference proteome</keyword>
<dbReference type="PANTHER" id="PTHR32285:SF48">
    <property type="entry name" value="PROTEIN TRICHOME BIREFRINGENCE-LIKE 19"/>
    <property type="match status" value="1"/>
</dbReference>
<dbReference type="PANTHER" id="PTHR32285">
    <property type="entry name" value="PROTEIN TRICHOME BIREFRINGENCE-LIKE 9-RELATED"/>
    <property type="match status" value="1"/>
</dbReference>
<protein>
    <submittedName>
        <fullName evidence="5">G504 protein</fullName>
    </submittedName>
</protein>